<feature type="compositionally biased region" description="Basic residues" evidence="1">
    <location>
        <begin position="19"/>
        <end position="29"/>
    </location>
</feature>
<feature type="signal peptide" evidence="2">
    <location>
        <begin position="1"/>
        <end position="20"/>
    </location>
</feature>
<dbReference type="EMBL" id="KB445580">
    <property type="protein sequence ID" value="EMD88906.1"/>
    <property type="molecule type" value="Genomic_DNA"/>
</dbReference>
<feature type="compositionally biased region" description="Low complexity" evidence="1">
    <location>
        <begin position="45"/>
        <end position="59"/>
    </location>
</feature>
<dbReference type="AlphaFoldDB" id="M2U5B9"/>
<evidence type="ECO:0000313" key="3">
    <source>
        <dbReference type="EMBL" id="EMD88906.1"/>
    </source>
</evidence>
<accession>M2U5B9</accession>
<evidence type="ECO:0000256" key="2">
    <source>
        <dbReference type="SAM" id="SignalP"/>
    </source>
</evidence>
<keyword evidence="2" id="KW-0732">Signal</keyword>
<feature type="region of interest" description="Disordered" evidence="1">
    <location>
        <begin position="16"/>
        <end position="113"/>
    </location>
</feature>
<dbReference type="Proteomes" id="UP000016936">
    <property type="component" value="Unassembled WGS sequence"/>
</dbReference>
<name>M2U5B9_COCH5</name>
<feature type="chain" id="PRO_5004026466" description="Secreted protein" evidence="2">
    <location>
        <begin position="21"/>
        <end position="136"/>
    </location>
</feature>
<keyword evidence="4" id="KW-1185">Reference proteome</keyword>
<reference evidence="4" key="2">
    <citation type="journal article" date="2013" name="PLoS Genet.">
        <title>Comparative genome structure, secondary metabolite, and effector coding capacity across Cochliobolus pathogens.</title>
        <authorList>
            <person name="Condon B.J."/>
            <person name="Leng Y."/>
            <person name="Wu D."/>
            <person name="Bushley K.E."/>
            <person name="Ohm R.A."/>
            <person name="Otillar R."/>
            <person name="Martin J."/>
            <person name="Schackwitz W."/>
            <person name="Grimwood J."/>
            <person name="MohdZainudin N."/>
            <person name="Xue C."/>
            <person name="Wang R."/>
            <person name="Manning V.A."/>
            <person name="Dhillon B."/>
            <person name="Tu Z.J."/>
            <person name="Steffenson B.J."/>
            <person name="Salamov A."/>
            <person name="Sun H."/>
            <person name="Lowry S."/>
            <person name="LaButti K."/>
            <person name="Han J."/>
            <person name="Copeland A."/>
            <person name="Lindquist E."/>
            <person name="Barry K."/>
            <person name="Schmutz J."/>
            <person name="Baker S.E."/>
            <person name="Ciuffetti L.M."/>
            <person name="Grigoriev I.V."/>
            <person name="Zhong S."/>
            <person name="Turgeon B.G."/>
        </authorList>
    </citation>
    <scope>NUCLEOTIDE SEQUENCE [LARGE SCALE GENOMIC DNA]</scope>
    <source>
        <strain evidence="4">C5 / ATCC 48332 / race O</strain>
    </source>
</reference>
<sequence length="136" mass="14377">MGRLLLLPLPLPLAATGRRASRTPKARKSRLSERPRTASGQGGKAPPTTATANANTNPNCTEAVHQRLSPASARPHQPTDRAPSTPSALHRSVEVRSVSDTTTLTTHPFSQNAHSGRTSALLLYLCSCASQCADMS</sequence>
<evidence type="ECO:0008006" key="5">
    <source>
        <dbReference type="Google" id="ProtNLM"/>
    </source>
</evidence>
<organism evidence="3 4">
    <name type="scientific">Cochliobolus heterostrophus (strain C5 / ATCC 48332 / race O)</name>
    <name type="common">Southern corn leaf blight fungus</name>
    <name type="synonym">Bipolaris maydis</name>
    <dbReference type="NCBI Taxonomy" id="701091"/>
    <lineage>
        <taxon>Eukaryota</taxon>
        <taxon>Fungi</taxon>
        <taxon>Dikarya</taxon>
        <taxon>Ascomycota</taxon>
        <taxon>Pezizomycotina</taxon>
        <taxon>Dothideomycetes</taxon>
        <taxon>Pleosporomycetidae</taxon>
        <taxon>Pleosporales</taxon>
        <taxon>Pleosporineae</taxon>
        <taxon>Pleosporaceae</taxon>
        <taxon>Bipolaris</taxon>
    </lineage>
</organism>
<proteinExistence type="predicted"/>
<gene>
    <name evidence="3" type="ORF">COCHEDRAFT_1033048</name>
</gene>
<protein>
    <recommendedName>
        <fullName evidence="5">Secreted protein</fullName>
    </recommendedName>
</protein>
<feature type="compositionally biased region" description="Polar residues" evidence="1">
    <location>
        <begin position="98"/>
        <end position="113"/>
    </location>
</feature>
<evidence type="ECO:0000256" key="1">
    <source>
        <dbReference type="SAM" id="MobiDB-lite"/>
    </source>
</evidence>
<evidence type="ECO:0000313" key="4">
    <source>
        <dbReference type="Proteomes" id="UP000016936"/>
    </source>
</evidence>
<reference evidence="3 4" key="1">
    <citation type="journal article" date="2012" name="PLoS Pathog.">
        <title>Diverse lifestyles and strategies of plant pathogenesis encoded in the genomes of eighteen Dothideomycetes fungi.</title>
        <authorList>
            <person name="Ohm R.A."/>
            <person name="Feau N."/>
            <person name="Henrissat B."/>
            <person name="Schoch C.L."/>
            <person name="Horwitz B.A."/>
            <person name="Barry K.W."/>
            <person name="Condon B.J."/>
            <person name="Copeland A.C."/>
            <person name="Dhillon B."/>
            <person name="Glaser F."/>
            <person name="Hesse C.N."/>
            <person name="Kosti I."/>
            <person name="LaButti K."/>
            <person name="Lindquist E.A."/>
            <person name="Lucas S."/>
            <person name="Salamov A.A."/>
            <person name="Bradshaw R.E."/>
            <person name="Ciuffetti L."/>
            <person name="Hamelin R.C."/>
            <person name="Kema G.H.J."/>
            <person name="Lawrence C."/>
            <person name="Scott J.A."/>
            <person name="Spatafora J.W."/>
            <person name="Turgeon B.G."/>
            <person name="de Wit P.J.G.M."/>
            <person name="Zhong S."/>
            <person name="Goodwin S.B."/>
            <person name="Grigoriev I.V."/>
        </authorList>
    </citation>
    <scope>NUCLEOTIDE SEQUENCE [LARGE SCALE GENOMIC DNA]</scope>
    <source>
        <strain evidence="4">C5 / ATCC 48332 / race O</strain>
    </source>
</reference>
<dbReference type="HOGENOM" id="CLU_1875235_0_0_1"/>